<reference evidence="1 2" key="1">
    <citation type="submission" date="2019-09" db="EMBL/GenBank/DDBJ databases">
        <authorList>
            <person name="Chandra G."/>
            <person name="Truman W A."/>
        </authorList>
    </citation>
    <scope>NUCLEOTIDE SEQUENCE [LARGE SCALE GENOMIC DNA]</scope>
    <source>
        <strain evidence="1">PS925</strain>
    </source>
</reference>
<evidence type="ECO:0000313" key="2">
    <source>
        <dbReference type="Proteomes" id="UP000412311"/>
    </source>
</evidence>
<organism evidence="1 2">
    <name type="scientific">Pseudomonas fluorescens</name>
    <dbReference type="NCBI Taxonomy" id="294"/>
    <lineage>
        <taxon>Bacteria</taxon>
        <taxon>Pseudomonadati</taxon>
        <taxon>Pseudomonadota</taxon>
        <taxon>Gammaproteobacteria</taxon>
        <taxon>Pseudomonadales</taxon>
        <taxon>Pseudomonadaceae</taxon>
        <taxon>Pseudomonas</taxon>
    </lineage>
</organism>
<protein>
    <submittedName>
        <fullName evidence="1">Uncharacterized protein</fullName>
    </submittedName>
</protein>
<name>A0A5E7VNR6_PSEFL</name>
<dbReference type="RefSeq" id="WP_150795476.1">
    <property type="nucleotide sequence ID" value="NZ_CABVJG010000023.1"/>
</dbReference>
<sequence>MNELFQRFLSEELNEGARELLRTGVLSAQEPGAVTCIREFNFNLFDVLIDFEARVVVVQDVLLPETDPGSVMSLDEFRSLCGI</sequence>
<dbReference type="AlphaFoldDB" id="A0A5E7VNR6"/>
<accession>A0A5E7VNR6</accession>
<evidence type="ECO:0000313" key="1">
    <source>
        <dbReference type="EMBL" id="VVQ24360.1"/>
    </source>
</evidence>
<proteinExistence type="predicted"/>
<dbReference type="EMBL" id="CABVJG010000023">
    <property type="protein sequence ID" value="VVQ24360.1"/>
    <property type="molecule type" value="Genomic_DNA"/>
</dbReference>
<dbReference type="Proteomes" id="UP000412311">
    <property type="component" value="Unassembled WGS sequence"/>
</dbReference>
<gene>
    <name evidence="1" type="ORF">PS925_05501</name>
</gene>